<name>A0ACA9MUZ9_9GLOM</name>
<keyword evidence="2" id="KW-1185">Reference proteome</keyword>
<gene>
    <name evidence="1" type="ORF">SPELUC_LOCUS7525</name>
</gene>
<evidence type="ECO:0000313" key="2">
    <source>
        <dbReference type="Proteomes" id="UP000789366"/>
    </source>
</evidence>
<organism evidence="1 2">
    <name type="scientific">Cetraspora pellucida</name>
    <dbReference type="NCBI Taxonomy" id="1433469"/>
    <lineage>
        <taxon>Eukaryota</taxon>
        <taxon>Fungi</taxon>
        <taxon>Fungi incertae sedis</taxon>
        <taxon>Mucoromycota</taxon>
        <taxon>Glomeromycotina</taxon>
        <taxon>Glomeromycetes</taxon>
        <taxon>Diversisporales</taxon>
        <taxon>Gigasporaceae</taxon>
        <taxon>Cetraspora</taxon>
    </lineage>
</organism>
<comment type="caution">
    <text evidence="1">The sequence shown here is derived from an EMBL/GenBank/DDBJ whole genome shotgun (WGS) entry which is preliminary data.</text>
</comment>
<proteinExistence type="predicted"/>
<evidence type="ECO:0000313" key="1">
    <source>
        <dbReference type="EMBL" id="CAG8611709.1"/>
    </source>
</evidence>
<dbReference type="EMBL" id="CAJVPW010010046">
    <property type="protein sequence ID" value="CAG8611709.1"/>
    <property type="molecule type" value="Genomic_DNA"/>
</dbReference>
<reference evidence="1" key="1">
    <citation type="submission" date="2021-06" db="EMBL/GenBank/DDBJ databases">
        <authorList>
            <person name="Kallberg Y."/>
            <person name="Tangrot J."/>
            <person name="Rosling A."/>
        </authorList>
    </citation>
    <scope>NUCLEOTIDE SEQUENCE</scope>
    <source>
        <strain evidence="1">28 12/20/2015</strain>
    </source>
</reference>
<dbReference type="Proteomes" id="UP000789366">
    <property type="component" value="Unassembled WGS sequence"/>
</dbReference>
<sequence length="103" mass="12145">MSETSKKIGGQPPSDLWDKHIKKDKKILKGHYKGTCNYCSYYKYKGSLQEFDEHLANNCAKLKEESKRFNIIGEELKLWVNTRWHTIYDCINSIANHKEVLEH</sequence>
<protein>
    <submittedName>
        <fullName evidence="1">8396_t:CDS:1</fullName>
    </submittedName>
</protein>
<feature type="non-terminal residue" evidence="1">
    <location>
        <position position="103"/>
    </location>
</feature>
<accession>A0ACA9MUZ9</accession>